<dbReference type="FunFam" id="3.30.160.60:FF:000031">
    <property type="entry name" value="GLI family zinc finger 3"/>
    <property type="match status" value="1"/>
</dbReference>
<dbReference type="Proteomes" id="UP000011014">
    <property type="component" value="Unassembled WGS sequence"/>
</dbReference>
<feature type="region of interest" description="Disordered" evidence="10">
    <location>
        <begin position="305"/>
        <end position="340"/>
    </location>
</feature>
<gene>
    <name evidence="12" type="ORF">GSOID_T00024373001</name>
</gene>
<dbReference type="InterPro" id="IPR056436">
    <property type="entry name" value="Znf-C2H2_ZIC1-5/GLI1-3-like"/>
</dbReference>
<dbReference type="GO" id="GO:0008270">
    <property type="term" value="F:zinc ion binding"/>
    <property type="evidence" value="ECO:0007669"/>
    <property type="project" value="UniProtKB-KW"/>
</dbReference>
<evidence type="ECO:0000256" key="10">
    <source>
        <dbReference type="SAM" id="MobiDB-lite"/>
    </source>
</evidence>
<dbReference type="AlphaFoldDB" id="E4YFS9"/>
<dbReference type="GO" id="GO:0005634">
    <property type="term" value="C:nucleus"/>
    <property type="evidence" value="ECO:0007669"/>
    <property type="project" value="UniProtKB-SubCell"/>
</dbReference>
<dbReference type="SUPFAM" id="SSF57667">
    <property type="entry name" value="beta-beta-alpha zinc fingers"/>
    <property type="match status" value="3"/>
</dbReference>
<comment type="similarity">
    <text evidence="2">Belongs to the GLI C2H2-type zinc-finger protein family.</text>
</comment>
<proteinExistence type="inferred from homology"/>
<feature type="domain" description="C2H2-type" evidence="11">
    <location>
        <begin position="261"/>
        <end position="291"/>
    </location>
</feature>
<dbReference type="Pfam" id="PF00096">
    <property type="entry name" value="zf-C2H2"/>
    <property type="match status" value="3"/>
</dbReference>
<dbReference type="GO" id="GO:0000978">
    <property type="term" value="F:RNA polymerase II cis-regulatory region sequence-specific DNA binding"/>
    <property type="evidence" value="ECO:0007669"/>
    <property type="project" value="TreeGrafter"/>
</dbReference>
<sequence length="444" mass="50677">MSTQTDLPTDIVQAQHQQMLSTPSQCFLLQPQVCNVLENSLEATLRLSGESISKFLPYNGLLKTRPCLQLLRSSQDRSTRNSTADSFCHANAFTHPHQATTFSFGNPGSSQMQMPITHMQAYQSMYQQPSVYPTIPVSQHLTPKLEPGSSNRQEDLTIKTEELFTCQWSSCSDVHHQIGDLVEHINKEHLEKEGRRDLVCLWQGCSRGKKPFKALYMLRIHMRSHSGEKPCECPFPGCGKRYSRHENLKTHMRSHTNERPYECQIQGCHKTFTNASDRAKHQNRTHTTEKRYVCDFPNCEKRYTDPSSLRKHKKTVHGEESHRPPNRKIRKTEQKPDSMDQFLSQNQSMRKISTYQSKIRPTTVLGSTGSPIGHDSGMDRDGSGSDIVVDRLQGPAASGDVMTVTQQSTKMHLGFGQKSKLIFKKSENWSKQLHAEKRFSRLYV</sequence>
<keyword evidence="8" id="KW-0539">Nucleus</keyword>
<protein>
    <recommendedName>
        <fullName evidence="11">C2H2-type domain-containing protein</fullName>
    </recommendedName>
</protein>
<keyword evidence="7" id="KW-0238">DNA-binding</keyword>
<evidence type="ECO:0000256" key="1">
    <source>
        <dbReference type="ARBA" id="ARBA00004123"/>
    </source>
</evidence>
<dbReference type="InterPro" id="IPR013087">
    <property type="entry name" value="Znf_C2H2_type"/>
</dbReference>
<dbReference type="Gene3D" id="3.30.160.60">
    <property type="entry name" value="Classic Zinc Finger"/>
    <property type="match status" value="4"/>
</dbReference>
<feature type="domain" description="C2H2-type" evidence="11">
    <location>
        <begin position="203"/>
        <end position="230"/>
    </location>
</feature>
<organism evidence="12">
    <name type="scientific">Oikopleura dioica</name>
    <name type="common">Tunicate</name>
    <dbReference type="NCBI Taxonomy" id="34765"/>
    <lineage>
        <taxon>Eukaryota</taxon>
        <taxon>Metazoa</taxon>
        <taxon>Chordata</taxon>
        <taxon>Tunicata</taxon>
        <taxon>Appendicularia</taxon>
        <taxon>Copelata</taxon>
        <taxon>Oikopleuridae</taxon>
        <taxon>Oikopleura</taxon>
    </lineage>
</organism>
<dbReference type="InterPro" id="IPR043359">
    <property type="entry name" value="GLI-like"/>
</dbReference>
<dbReference type="FunFam" id="3.30.160.60:FF:000104">
    <property type="entry name" value="Transcriptional repressor protein YY1"/>
    <property type="match status" value="1"/>
</dbReference>
<keyword evidence="4" id="KW-0677">Repeat</keyword>
<evidence type="ECO:0000256" key="5">
    <source>
        <dbReference type="ARBA" id="ARBA00022771"/>
    </source>
</evidence>
<dbReference type="GO" id="GO:0000981">
    <property type="term" value="F:DNA-binding transcription factor activity, RNA polymerase II-specific"/>
    <property type="evidence" value="ECO:0007669"/>
    <property type="project" value="TreeGrafter"/>
</dbReference>
<dbReference type="PROSITE" id="PS00028">
    <property type="entry name" value="ZINC_FINGER_C2H2_1"/>
    <property type="match status" value="3"/>
</dbReference>
<keyword evidence="6" id="KW-0862">Zinc</keyword>
<evidence type="ECO:0000256" key="6">
    <source>
        <dbReference type="ARBA" id="ARBA00022833"/>
    </source>
</evidence>
<feature type="domain" description="C2H2-type" evidence="11">
    <location>
        <begin position="231"/>
        <end position="260"/>
    </location>
</feature>
<keyword evidence="5 9" id="KW-0863">Zinc-finger</keyword>
<evidence type="ECO:0000256" key="7">
    <source>
        <dbReference type="ARBA" id="ARBA00023125"/>
    </source>
</evidence>
<dbReference type="PANTHER" id="PTHR45718:SF4">
    <property type="entry name" value="TRANSCRIPTIONAL ACTIVATOR CUBITUS INTERRUPTUS"/>
    <property type="match status" value="1"/>
</dbReference>
<dbReference type="Pfam" id="PF23561">
    <property type="entry name" value="zf-C2H2_15"/>
    <property type="match status" value="1"/>
</dbReference>
<keyword evidence="3" id="KW-0479">Metal-binding</keyword>
<evidence type="ECO:0000256" key="8">
    <source>
        <dbReference type="ARBA" id="ARBA00023242"/>
    </source>
</evidence>
<dbReference type="PANTHER" id="PTHR45718">
    <property type="entry name" value="TRANSCRIPTIONAL ACTIVATOR CUBITUS INTERRUPTUS"/>
    <property type="match status" value="1"/>
</dbReference>
<feature type="domain" description="C2H2-type" evidence="11">
    <location>
        <begin position="292"/>
        <end position="322"/>
    </location>
</feature>
<dbReference type="SMART" id="SM00355">
    <property type="entry name" value="ZnF_C2H2"/>
    <property type="match status" value="5"/>
</dbReference>
<evidence type="ECO:0000259" key="11">
    <source>
        <dbReference type="PROSITE" id="PS50157"/>
    </source>
</evidence>
<reference evidence="12" key="1">
    <citation type="journal article" date="2010" name="Science">
        <title>Plasticity of animal genome architecture unmasked by rapid evolution of a pelagic tunicate.</title>
        <authorList>
            <person name="Denoeud F."/>
            <person name="Henriet S."/>
            <person name="Mungpakdee S."/>
            <person name="Aury J.M."/>
            <person name="Da Silva C."/>
            <person name="Brinkmann H."/>
            <person name="Mikhaleva J."/>
            <person name="Olsen L.C."/>
            <person name="Jubin C."/>
            <person name="Canestro C."/>
            <person name="Bouquet J.M."/>
            <person name="Danks G."/>
            <person name="Poulain J."/>
            <person name="Campsteijn C."/>
            <person name="Adamski M."/>
            <person name="Cross I."/>
            <person name="Yadetie F."/>
            <person name="Muffato M."/>
            <person name="Louis A."/>
            <person name="Butcher S."/>
            <person name="Tsagkogeorga G."/>
            <person name="Konrad A."/>
            <person name="Singh S."/>
            <person name="Jensen M.F."/>
            <person name="Cong E.H."/>
            <person name="Eikeseth-Otteraa H."/>
            <person name="Noel B."/>
            <person name="Anthouard V."/>
            <person name="Porcel B.M."/>
            <person name="Kachouri-Lafond R."/>
            <person name="Nishino A."/>
            <person name="Ugolini M."/>
            <person name="Chourrout P."/>
            <person name="Nishida H."/>
            <person name="Aasland R."/>
            <person name="Huzurbazar S."/>
            <person name="Westhof E."/>
            <person name="Delsuc F."/>
            <person name="Lehrach H."/>
            <person name="Reinhardt R."/>
            <person name="Weissenbach J."/>
            <person name="Roy S.W."/>
            <person name="Artiguenave F."/>
            <person name="Postlethwait J.H."/>
            <person name="Manak J.R."/>
            <person name="Thompson E.M."/>
            <person name="Jaillon O."/>
            <person name="Du Pasquier L."/>
            <person name="Boudinot P."/>
            <person name="Liberles D.A."/>
            <person name="Volff J.N."/>
            <person name="Philippe H."/>
            <person name="Lenhard B."/>
            <person name="Roest Crollius H."/>
            <person name="Wincker P."/>
            <person name="Chourrout D."/>
        </authorList>
    </citation>
    <scope>NUCLEOTIDE SEQUENCE [LARGE SCALE GENOMIC DNA]</scope>
</reference>
<dbReference type="PROSITE" id="PS50157">
    <property type="entry name" value="ZINC_FINGER_C2H2_2"/>
    <property type="match status" value="4"/>
</dbReference>
<feature type="region of interest" description="Disordered" evidence="10">
    <location>
        <begin position="362"/>
        <end position="385"/>
    </location>
</feature>
<evidence type="ECO:0000313" key="12">
    <source>
        <dbReference type="EMBL" id="CBY34353.1"/>
    </source>
</evidence>
<evidence type="ECO:0000256" key="9">
    <source>
        <dbReference type="PROSITE-ProRule" id="PRU00042"/>
    </source>
</evidence>
<comment type="subcellular location">
    <subcellularLocation>
        <location evidence="1">Nucleus</location>
    </subcellularLocation>
</comment>
<accession>E4YFS9</accession>
<evidence type="ECO:0000256" key="3">
    <source>
        <dbReference type="ARBA" id="ARBA00022723"/>
    </source>
</evidence>
<evidence type="ECO:0000256" key="2">
    <source>
        <dbReference type="ARBA" id="ARBA00010831"/>
    </source>
</evidence>
<dbReference type="EMBL" id="FN654500">
    <property type="protein sequence ID" value="CBY34353.1"/>
    <property type="molecule type" value="Genomic_DNA"/>
</dbReference>
<evidence type="ECO:0000256" key="4">
    <source>
        <dbReference type="ARBA" id="ARBA00022737"/>
    </source>
</evidence>
<name>E4YFS9_OIKDI</name>
<dbReference type="InterPro" id="IPR036236">
    <property type="entry name" value="Znf_C2H2_sf"/>
</dbReference>